<organism evidence="7 8">
    <name type="scientific">Glomus cerebriforme</name>
    <dbReference type="NCBI Taxonomy" id="658196"/>
    <lineage>
        <taxon>Eukaryota</taxon>
        <taxon>Fungi</taxon>
        <taxon>Fungi incertae sedis</taxon>
        <taxon>Mucoromycota</taxon>
        <taxon>Glomeromycotina</taxon>
        <taxon>Glomeromycetes</taxon>
        <taxon>Glomerales</taxon>
        <taxon>Glomeraceae</taxon>
        <taxon>Glomus</taxon>
    </lineage>
</organism>
<dbReference type="GO" id="GO:0000978">
    <property type="term" value="F:RNA polymerase II cis-regulatory region sequence-specific DNA binding"/>
    <property type="evidence" value="ECO:0007669"/>
    <property type="project" value="TreeGrafter"/>
</dbReference>
<keyword evidence="8" id="KW-1185">Reference proteome</keyword>
<feature type="coiled-coil region" evidence="4">
    <location>
        <begin position="121"/>
        <end position="148"/>
    </location>
</feature>
<dbReference type="STRING" id="658196.A0A397T765"/>
<dbReference type="PROSITE" id="PS00036">
    <property type="entry name" value="BZIP_BASIC"/>
    <property type="match status" value="1"/>
</dbReference>
<dbReference type="GO" id="GO:0005634">
    <property type="term" value="C:nucleus"/>
    <property type="evidence" value="ECO:0007669"/>
    <property type="project" value="TreeGrafter"/>
</dbReference>
<reference evidence="7 8" key="1">
    <citation type="submission" date="2018-06" db="EMBL/GenBank/DDBJ databases">
        <title>Comparative genomics reveals the genomic features of Rhizophagus irregularis, R. cerebriforme, R. diaphanum and Gigaspora rosea, and their symbiotic lifestyle signature.</title>
        <authorList>
            <person name="Morin E."/>
            <person name="San Clemente H."/>
            <person name="Chen E.C.H."/>
            <person name="De La Providencia I."/>
            <person name="Hainaut M."/>
            <person name="Kuo A."/>
            <person name="Kohler A."/>
            <person name="Murat C."/>
            <person name="Tang N."/>
            <person name="Roy S."/>
            <person name="Loubradou J."/>
            <person name="Henrissat B."/>
            <person name="Grigoriev I.V."/>
            <person name="Corradi N."/>
            <person name="Roux C."/>
            <person name="Martin F.M."/>
        </authorList>
    </citation>
    <scope>NUCLEOTIDE SEQUENCE [LARGE SCALE GENOMIC DNA]</scope>
    <source>
        <strain evidence="7 8">DAOM 227022</strain>
    </source>
</reference>
<evidence type="ECO:0000313" key="7">
    <source>
        <dbReference type="EMBL" id="RIA92195.1"/>
    </source>
</evidence>
<dbReference type="PANTHER" id="PTHR23351">
    <property type="entry name" value="FOS TRANSCRIPTION FACTOR-RELATED"/>
    <property type="match status" value="1"/>
</dbReference>
<keyword evidence="4" id="KW-0175">Coiled coil</keyword>
<dbReference type="InterPro" id="IPR004827">
    <property type="entry name" value="bZIP"/>
</dbReference>
<comment type="caution">
    <text evidence="7">The sequence shown here is derived from an EMBL/GenBank/DDBJ whole genome shotgun (WGS) entry which is preliminary data.</text>
</comment>
<gene>
    <name evidence="7" type="ORF">C1645_765635</name>
</gene>
<dbReference type="OrthoDB" id="2427004at2759"/>
<dbReference type="GO" id="GO:0000981">
    <property type="term" value="F:DNA-binding transcription factor activity, RNA polymerase II-specific"/>
    <property type="evidence" value="ECO:0007669"/>
    <property type="project" value="TreeGrafter"/>
</dbReference>
<evidence type="ECO:0000256" key="1">
    <source>
        <dbReference type="ARBA" id="ARBA00023015"/>
    </source>
</evidence>
<feature type="domain" description="BZIP" evidence="6">
    <location>
        <begin position="103"/>
        <end position="146"/>
    </location>
</feature>
<dbReference type="Pfam" id="PF07716">
    <property type="entry name" value="bZIP_2"/>
    <property type="match status" value="1"/>
</dbReference>
<evidence type="ECO:0000256" key="3">
    <source>
        <dbReference type="ARBA" id="ARBA00023163"/>
    </source>
</evidence>
<keyword evidence="1" id="KW-0805">Transcription regulation</keyword>
<evidence type="ECO:0000259" key="6">
    <source>
        <dbReference type="PROSITE" id="PS50217"/>
    </source>
</evidence>
<keyword evidence="3" id="KW-0804">Transcription</keyword>
<evidence type="ECO:0000256" key="5">
    <source>
        <dbReference type="SAM" id="MobiDB-lite"/>
    </source>
</evidence>
<protein>
    <recommendedName>
        <fullName evidence="6">BZIP domain-containing protein</fullName>
    </recommendedName>
</protein>
<dbReference type="Gene3D" id="1.20.5.170">
    <property type="match status" value="1"/>
</dbReference>
<name>A0A397T765_9GLOM</name>
<dbReference type="Proteomes" id="UP000265703">
    <property type="component" value="Unassembled WGS sequence"/>
</dbReference>
<keyword evidence="2" id="KW-0238">DNA-binding</keyword>
<accession>A0A397T765</accession>
<feature type="compositionally biased region" description="Low complexity" evidence="5">
    <location>
        <begin position="78"/>
        <end position="89"/>
    </location>
</feature>
<evidence type="ECO:0000256" key="2">
    <source>
        <dbReference type="ARBA" id="ARBA00023125"/>
    </source>
</evidence>
<dbReference type="EMBL" id="QKYT01000132">
    <property type="protein sequence ID" value="RIA92195.1"/>
    <property type="molecule type" value="Genomic_DNA"/>
</dbReference>
<sequence length="156" mass="18184">MSEQFISSEMLWWDPPIEEESFPAANLLLPQYYLVSPTSSIVNEMPGAVTDFFIQSSTPLLETNFNEFGIPSPPSTLNESNTISSNNQSSRRRSRRRSSLEEEARITRRRERNRLAARRSRIRSRNYYNQLEQRVVELEAEITMLRGLLDRESPNE</sequence>
<proteinExistence type="predicted"/>
<evidence type="ECO:0000256" key="4">
    <source>
        <dbReference type="SAM" id="Coils"/>
    </source>
</evidence>
<dbReference type="PROSITE" id="PS50217">
    <property type="entry name" value="BZIP"/>
    <property type="match status" value="1"/>
</dbReference>
<feature type="non-terminal residue" evidence="7">
    <location>
        <position position="156"/>
    </location>
</feature>
<dbReference type="InterPro" id="IPR000837">
    <property type="entry name" value="AP-1"/>
</dbReference>
<dbReference type="AlphaFoldDB" id="A0A397T765"/>
<dbReference type="PANTHER" id="PTHR23351:SF24">
    <property type="entry name" value="ACTIVATING TRANSCRIPTION FACTOR 3-RELATED"/>
    <property type="match status" value="1"/>
</dbReference>
<evidence type="ECO:0000313" key="8">
    <source>
        <dbReference type="Proteomes" id="UP000265703"/>
    </source>
</evidence>
<dbReference type="SUPFAM" id="SSF57959">
    <property type="entry name" value="Leucine zipper domain"/>
    <property type="match status" value="1"/>
</dbReference>
<dbReference type="InterPro" id="IPR046347">
    <property type="entry name" value="bZIP_sf"/>
</dbReference>
<feature type="region of interest" description="Disordered" evidence="5">
    <location>
        <begin position="66"/>
        <end position="103"/>
    </location>
</feature>